<dbReference type="Proteomes" id="UP000744555">
    <property type="component" value="Unassembled WGS sequence"/>
</dbReference>
<keyword evidence="1" id="KW-0472">Membrane</keyword>
<organism evidence="2 3">
    <name type="scientific">Aquipseudomonas alcaligenes</name>
    <name type="common">Pseudomonas alcaligenes</name>
    <dbReference type="NCBI Taxonomy" id="43263"/>
    <lineage>
        <taxon>Bacteria</taxon>
        <taxon>Pseudomonadati</taxon>
        <taxon>Pseudomonadota</taxon>
        <taxon>Gammaproteobacteria</taxon>
        <taxon>Pseudomonadales</taxon>
        <taxon>Pseudomonadaceae</taxon>
        <taxon>Aquipseudomonas</taxon>
    </lineage>
</organism>
<accession>A0ABR7S0Y3</accession>
<feature type="transmembrane region" description="Helical" evidence="1">
    <location>
        <begin position="203"/>
        <end position="220"/>
    </location>
</feature>
<dbReference type="RefSeq" id="WP_187805236.1">
    <property type="nucleotide sequence ID" value="NZ_LZEU01000001.1"/>
</dbReference>
<name>A0ABR7S0Y3_AQUAC</name>
<keyword evidence="3" id="KW-1185">Reference proteome</keyword>
<reference evidence="2 3" key="1">
    <citation type="submission" date="2016-06" db="EMBL/GenBank/DDBJ databases">
        <authorList>
            <person name="Ramos C."/>
            <person name="Pintado A."/>
            <person name="Crespo-Gomez J.I."/>
        </authorList>
    </citation>
    <scope>NUCLEOTIDE SEQUENCE [LARGE SCALE GENOMIC DNA]</scope>
    <source>
        <strain evidence="2 3">AVO110</strain>
    </source>
</reference>
<evidence type="ECO:0000313" key="3">
    <source>
        <dbReference type="Proteomes" id="UP000744555"/>
    </source>
</evidence>
<evidence type="ECO:0000313" key="2">
    <source>
        <dbReference type="EMBL" id="MBC9250128.1"/>
    </source>
</evidence>
<proteinExistence type="predicted"/>
<feature type="transmembrane region" description="Helical" evidence="1">
    <location>
        <begin position="347"/>
        <end position="372"/>
    </location>
</feature>
<feature type="transmembrane region" description="Helical" evidence="1">
    <location>
        <begin position="272"/>
        <end position="298"/>
    </location>
</feature>
<feature type="transmembrane region" description="Helical" evidence="1">
    <location>
        <begin position="101"/>
        <end position="120"/>
    </location>
</feature>
<keyword evidence="1" id="KW-0812">Transmembrane</keyword>
<gene>
    <name evidence="2" type="ORF">A9179_07565</name>
</gene>
<sequence length="441" mass="47550">MATLAPQILWWRVAEVRFVLLLVLVLWVHLGDLTSAWLYSFWPPAAELRYLRDGLAITLAACCLLTTRLPTSLLLPMLGYGGLAAIYLILTVGGAPLSLQIASFGTLVIPLLFFLAAYYCVRTPRQLRTLSGCLVVLALASTLFGAWDQQNSEFWLYGIDYPRYMLEVKGMLVGGNPENGLPWNFYGGIEQARRAAGLLASPLAQGMFLCVGALLAVAWLQGRASMFGLLLCAVLFAGIWMSGTRGAMLAAGLALLGYLFCDRTLLPGRGWRWLILGASAVAIVVASWQIVIMSVKFLDGSTIGHWIALQKNLQDLPRVLLFGAGLGQQGGMAGNMAAATIGGGEGAIFSIAFQLGLPATLLFLLFLGNLALQLWHHYRTQREPLALAATWLLLGISTTLISSEHMLSVSGSGALWLLCGAALRSPAQSEQRTSHDAEQVV</sequence>
<feature type="transmembrane region" description="Helical" evidence="1">
    <location>
        <begin position="227"/>
        <end position="260"/>
    </location>
</feature>
<keyword evidence="1" id="KW-1133">Transmembrane helix</keyword>
<dbReference type="EMBL" id="LZEU01000001">
    <property type="protein sequence ID" value="MBC9250128.1"/>
    <property type="molecule type" value="Genomic_DNA"/>
</dbReference>
<evidence type="ECO:0000256" key="1">
    <source>
        <dbReference type="SAM" id="Phobius"/>
    </source>
</evidence>
<comment type="caution">
    <text evidence="2">The sequence shown here is derived from an EMBL/GenBank/DDBJ whole genome shotgun (WGS) entry which is preliminary data.</text>
</comment>
<feature type="transmembrane region" description="Helical" evidence="1">
    <location>
        <begin position="384"/>
        <end position="401"/>
    </location>
</feature>
<feature type="transmembrane region" description="Helical" evidence="1">
    <location>
        <begin position="74"/>
        <end position="95"/>
    </location>
</feature>
<evidence type="ECO:0008006" key="4">
    <source>
        <dbReference type="Google" id="ProtNLM"/>
    </source>
</evidence>
<protein>
    <recommendedName>
        <fullName evidence="4">D-xylose transport system permease protein</fullName>
    </recommendedName>
</protein>